<dbReference type="InterPro" id="IPR036397">
    <property type="entry name" value="RNaseH_sf"/>
</dbReference>
<proteinExistence type="predicted"/>
<dbReference type="InterPro" id="IPR053151">
    <property type="entry name" value="RNase_H-like"/>
</dbReference>
<accession>Q2HRT1</accession>
<sequence>MCLSHETWPVTRINLHIQNTINVIQSTFHTTSVPQPDRLVRWNNNNFDCVVLNVDGSCLGSPIRAGYGGIFRNSADLFLSGFSGYLASTSDILMTELTAIHHGMLLAMDLGIDDMVCHSDSLLSIQLLTEHVSPYHTYAVLIQDIKNLPQS</sequence>
<dbReference type="SUPFAM" id="SSF53098">
    <property type="entry name" value="Ribonuclease H-like"/>
    <property type="match status" value="1"/>
</dbReference>
<organism evidence="2">
    <name type="scientific">Medicago truncatula</name>
    <name type="common">Barrel medic</name>
    <name type="synonym">Medicago tribuloides</name>
    <dbReference type="NCBI Taxonomy" id="3880"/>
    <lineage>
        <taxon>Eukaryota</taxon>
        <taxon>Viridiplantae</taxon>
        <taxon>Streptophyta</taxon>
        <taxon>Embryophyta</taxon>
        <taxon>Tracheophyta</taxon>
        <taxon>Spermatophyta</taxon>
        <taxon>Magnoliopsida</taxon>
        <taxon>eudicotyledons</taxon>
        <taxon>Gunneridae</taxon>
        <taxon>Pentapetalae</taxon>
        <taxon>rosids</taxon>
        <taxon>fabids</taxon>
        <taxon>Fabales</taxon>
        <taxon>Fabaceae</taxon>
        <taxon>Papilionoideae</taxon>
        <taxon>50 kb inversion clade</taxon>
        <taxon>NPAAA clade</taxon>
        <taxon>Hologalegina</taxon>
        <taxon>IRL clade</taxon>
        <taxon>Trifolieae</taxon>
        <taxon>Medicago</taxon>
    </lineage>
</organism>
<dbReference type="ExpressionAtlas" id="Q2HRT1">
    <property type="expression patterns" value="differential"/>
</dbReference>
<keyword evidence="2" id="KW-0808">Transferase</keyword>
<dbReference type="InterPro" id="IPR002156">
    <property type="entry name" value="RNaseH_domain"/>
</dbReference>
<dbReference type="GO" id="GO:0004523">
    <property type="term" value="F:RNA-DNA hybrid ribonuclease activity"/>
    <property type="evidence" value="ECO:0007669"/>
    <property type="project" value="InterPro"/>
</dbReference>
<name>Q2HRT1_MEDTR</name>
<dbReference type="PANTHER" id="PTHR47723">
    <property type="entry name" value="OS05G0353850 PROTEIN"/>
    <property type="match status" value="1"/>
</dbReference>
<dbReference type="InterPro" id="IPR044730">
    <property type="entry name" value="RNase_H-like_dom_plant"/>
</dbReference>
<dbReference type="AlphaFoldDB" id="Q2HRT1"/>
<dbReference type="GO" id="GO:0016740">
    <property type="term" value="F:transferase activity"/>
    <property type="evidence" value="ECO:0007669"/>
    <property type="project" value="UniProtKB-KW"/>
</dbReference>
<reference evidence="2" key="1">
    <citation type="submission" date="2005-04" db="EMBL/GenBank/DDBJ databases">
        <authorList>
            <person name="Town C.D."/>
        </authorList>
    </citation>
    <scope>NUCLEOTIDE SEQUENCE</scope>
</reference>
<dbReference type="InterPro" id="IPR012337">
    <property type="entry name" value="RNaseH-like_sf"/>
</dbReference>
<protein>
    <submittedName>
        <fullName evidence="2">Polynucleotidyl transferase, Ribonuclease H fold</fullName>
    </submittedName>
</protein>
<gene>
    <name evidence="2" type="ORF">MtrDRAFT_AC157894g14v2</name>
</gene>
<feature type="domain" description="RNase H type-1" evidence="1">
    <location>
        <begin position="53"/>
        <end position="148"/>
    </location>
</feature>
<dbReference type="Gene3D" id="3.30.420.10">
    <property type="entry name" value="Ribonuclease H-like superfamily/Ribonuclease H"/>
    <property type="match status" value="1"/>
</dbReference>
<dbReference type="GO" id="GO:0003676">
    <property type="term" value="F:nucleic acid binding"/>
    <property type="evidence" value="ECO:0007669"/>
    <property type="project" value="InterPro"/>
</dbReference>
<evidence type="ECO:0000313" key="2">
    <source>
        <dbReference type="EMBL" id="ABD33192.1"/>
    </source>
</evidence>
<dbReference type="Pfam" id="PF13456">
    <property type="entry name" value="RVT_3"/>
    <property type="match status" value="1"/>
</dbReference>
<dbReference type="EMBL" id="AC157894">
    <property type="protein sequence ID" value="ABD33192.1"/>
    <property type="molecule type" value="Genomic_DNA"/>
</dbReference>
<dbReference type="PANTHER" id="PTHR47723:SF19">
    <property type="entry name" value="POLYNUCLEOTIDYL TRANSFERASE, RIBONUCLEASE H-LIKE SUPERFAMILY PROTEIN"/>
    <property type="match status" value="1"/>
</dbReference>
<evidence type="ECO:0000259" key="1">
    <source>
        <dbReference type="Pfam" id="PF13456"/>
    </source>
</evidence>
<reference evidence="2" key="2">
    <citation type="submission" date="2007-03" db="EMBL/GenBank/DDBJ databases">
        <authorList>
            <consortium name="The International Medicago Genome Annotation Group"/>
        </authorList>
    </citation>
    <scope>NUCLEOTIDE SEQUENCE</scope>
</reference>
<dbReference type="CDD" id="cd06222">
    <property type="entry name" value="RNase_H_like"/>
    <property type="match status" value="1"/>
</dbReference>